<feature type="transmembrane region" description="Helical" evidence="1">
    <location>
        <begin position="202"/>
        <end position="226"/>
    </location>
</feature>
<feature type="transmembrane region" description="Helical" evidence="1">
    <location>
        <begin position="169"/>
        <end position="190"/>
    </location>
</feature>
<feature type="transmembrane region" description="Helical" evidence="1">
    <location>
        <begin position="265"/>
        <end position="285"/>
    </location>
</feature>
<dbReference type="Pfam" id="PF04657">
    <property type="entry name" value="DMT_YdcZ"/>
    <property type="match status" value="2"/>
</dbReference>
<dbReference type="InterPro" id="IPR006750">
    <property type="entry name" value="YdcZ"/>
</dbReference>
<proteinExistence type="predicted"/>
<feature type="transmembrane region" description="Helical" evidence="1">
    <location>
        <begin position="87"/>
        <end position="106"/>
    </location>
</feature>
<name>A0A7Z0DB27_9ACTN</name>
<reference evidence="2 3" key="1">
    <citation type="submission" date="2020-07" db="EMBL/GenBank/DDBJ databases">
        <title>Sequencing the genomes of 1000 actinobacteria strains.</title>
        <authorList>
            <person name="Klenk H.-P."/>
        </authorList>
    </citation>
    <scope>NUCLEOTIDE SEQUENCE [LARGE SCALE GENOMIC DNA]</scope>
    <source>
        <strain evidence="2 3">DSM 103164</strain>
    </source>
</reference>
<keyword evidence="1" id="KW-0812">Transmembrane</keyword>
<dbReference type="GO" id="GO:0005886">
    <property type="term" value="C:plasma membrane"/>
    <property type="evidence" value="ECO:0007669"/>
    <property type="project" value="TreeGrafter"/>
</dbReference>
<accession>A0A7Z0DB27</accession>
<dbReference type="AlphaFoldDB" id="A0A7Z0DB27"/>
<dbReference type="EMBL" id="JACBZS010000001">
    <property type="protein sequence ID" value="NYI72102.1"/>
    <property type="molecule type" value="Genomic_DNA"/>
</dbReference>
<feature type="transmembrane region" description="Helical" evidence="1">
    <location>
        <begin position="44"/>
        <end position="66"/>
    </location>
</feature>
<feature type="transmembrane region" description="Helical" evidence="1">
    <location>
        <begin position="291"/>
        <end position="316"/>
    </location>
</feature>
<protein>
    <submittedName>
        <fullName evidence="2">Transporter family-2 protein</fullName>
    </submittedName>
</protein>
<comment type="caution">
    <text evidence="2">The sequence shown here is derived from an EMBL/GenBank/DDBJ whole genome shotgun (WGS) entry which is preliminary data.</text>
</comment>
<organism evidence="2 3">
    <name type="scientific">Naumannella cuiyingiana</name>
    <dbReference type="NCBI Taxonomy" id="1347891"/>
    <lineage>
        <taxon>Bacteria</taxon>
        <taxon>Bacillati</taxon>
        <taxon>Actinomycetota</taxon>
        <taxon>Actinomycetes</taxon>
        <taxon>Propionibacteriales</taxon>
        <taxon>Propionibacteriaceae</taxon>
        <taxon>Naumannella</taxon>
    </lineage>
</organism>
<dbReference type="Proteomes" id="UP000527616">
    <property type="component" value="Unassembled WGS sequence"/>
</dbReference>
<feature type="transmembrane region" description="Helical" evidence="1">
    <location>
        <begin position="238"/>
        <end position="258"/>
    </location>
</feature>
<feature type="transmembrane region" description="Helical" evidence="1">
    <location>
        <begin position="112"/>
        <end position="130"/>
    </location>
</feature>
<gene>
    <name evidence="2" type="ORF">GGQ54_002662</name>
</gene>
<dbReference type="RefSeq" id="WP_179445841.1">
    <property type="nucleotide sequence ID" value="NZ_JACBZS010000001.1"/>
</dbReference>
<evidence type="ECO:0000313" key="2">
    <source>
        <dbReference type="EMBL" id="NYI72102.1"/>
    </source>
</evidence>
<dbReference type="PANTHER" id="PTHR34821">
    <property type="entry name" value="INNER MEMBRANE PROTEIN YDCZ"/>
    <property type="match status" value="1"/>
</dbReference>
<dbReference type="PANTHER" id="PTHR34821:SF2">
    <property type="entry name" value="INNER MEMBRANE PROTEIN YDCZ"/>
    <property type="match status" value="1"/>
</dbReference>
<keyword evidence="1" id="KW-0472">Membrane</keyword>
<feature type="transmembrane region" description="Helical" evidence="1">
    <location>
        <begin position="142"/>
        <end position="163"/>
    </location>
</feature>
<evidence type="ECO:0000256" key="1">
    <source>
        <dbReference type="SAM" id="Phobius"/>
    </source>
</evidence>
<keyword evidence="3" id="KW-1185">Reference proteome</keyword>
<keyword evidence="1" id="KW-1133">Transmembrane helix</keyword>
<evidence type="ECO:0000313" key="3">
    <source>
        <dbReference type="Proteomes" id="UP000527616"/>
    </source>
</evidence>
<sequence>MTRSPGPLRALRVVAGVAVAVCIGMGMALQTRGNGELGRVWADPFAAALWSFGTGLVIVVAACLALRRGRRGLARIPAAVRSGELPVWALGGGVVGASFVLAQAAVSPLLGVALFTVGTVAGQSIGGILIDRWGIGPGGPRPVTPTRVLGGAAMVVAVIWGASAGTSAAAPWLAMAVPIAIGIAMGWQQAANGRVRRAADSALVATVGNFGVGTLLLGLAFAVHAATAGLPRPGVAPGWAYLGGAIGVVYIAASSVLVHQLGVLLLSLGAVAGQVLGSLLVDVLLPAGDHVVTFATIGSAVLTVLAVAITAIPSLWPRGRRPSV</sequence>